<accession>A0AA91VEW3</accession>
<dbReference type="RefSeq" id="WP_097897544.1">
    <property type="nucleotide sequence ID" value="NZ_NVOR01000008.1"/>
</dbReference>
<sequence length="143" mass="17201">MKTIHEILQDFAEVNAFRQVSNYYELVLLSSNKQDDIYKLTKDFTKEDNVELIQLKDWKEKFLFCEYPDGIEYWFRNIPKGYELNGLTPKLYIIELLLTEFEQELCEVYWVRVDAKGYYACSSEEYIFKAKKGIYFLSLQVHD</sequence>
<reference evidence="1 2" key="1">
    <citation type="submission" date="2017-09" db="EMBL/GenBank/DDBJ databases">
        <title>Large-scale bioinformatics analysis of Bacillus genomes uncovers conserved roles of natural products in bacterial physiology.</title>
        <authorList>
            <consortium name="Agbiome Team Llc"/>
            <person name="Bleich R.M."/>
            <person name="Grubbs K.J."/>
            <person name="Santa Maria K.C."/>
            <person name="Allen S.E."/>
            <person name="Farag S."/>
            <person name="Shank E.A."/>
            <person name="Bowers A."/>
        </authorList>
    </citation>
    <scope>NUCLEOTIDE SEQUENCE [LARGE SCALE GENOMIC DNA]</scope>
    <source>
        <strain evidence="1 2">AFS092012</strain>
    </source>
</reference>
<organism evidence="1 2">
    <name type="scientific">Bacillus pseudomycoides</name>
    <dbReference type="NCBI Taxonomy" id="64104"/>
    <lineage>
        <taxon>Bacteria</taxon>
        <taxon>Bacillati</taxon>
        <taxon>Bacillota</taxon>
        <taxon>Bacilli</taxon>
        <taxon>Bacillales</taxon>
        <taxon>Bacillaceae</taxon>
        <taxon>Bacillus</taxon>
        <taxon>Bacillus cereus group</taxon>
    </lineage>
</organism>
<comment type="caution">
    <text evidence="1">The sequence shown here is derived from an EMBL/GenBank/DDBJ whole genome shotgun (WGS) entry which is preliminary data.</text>
</comment>
<proteinExistence type="predicted"/>
<dbReference type="EMBL" id="NVOR01000008">
    <property type="protein sequence ID" value="PED84076.1"/>
    <property type="molecule type" value="Genomic_DNA"/>
</dbReference>
<evidence type="ECO:0000313" key="2">
    <source>
        <dbReference type="Proteomes" id="UP000221020"/>
    </source>
</evidence>
<protein>
    <submittedName>
        <fullName evidence="1">Uncharacterized protein</fullName>
    </submittedName>
</protein>
<gene>
    <name evidence="1" type="ORF">CON65_02970</name>
</gene>
<dbReference type="AlphaFoldDB" id="A0AA91VEW3"/>
<name>A0AA91VEW3_9BACI</name>
<dbReference type="Proteomes" id="UP000221020">
    <property type="component" value="Unassembled WGS sequence"/>
</dbReference>
<evidence type="ECO:0000313" key="1">
    <source>
        <dbReference type="EMBL" id="PED84076.1"/>
    </source>
</evidence>